<dbReference type="AlphaFoldDB" id="A0AAU7M3I5"/>
<dbReference type="EMBL" id="CP157762">
    <property type="protein sequence ID" value="XBP91256.1"/>
    <property type="molecule type" value="Genomic_DNA"/>
</dbReference>
<protein>
    <submittedName>
        <fullName evidence="2">Uncharacterized protein</fullName>
    </submittedName>
</protein>
<proteinExistence type="predicted"/>
<reference evidence="3" key="2">
    <citation type="submission" date="2024-06" db="EMBL/GenBank/DDBJ databases">
        <title>Micromonospora mangrovi CCTCC AA 2012012 genome sequences.</title>
        <authorList>
            <person name="Gao J."/>
        </authorList>
    </citation>
    <scope>NUCLEOTIDE SEQUENCE</scope>
    <source>
        <strain evidence="3">CCTCC AA 2012012</strain>
    </source>
</reference>
<evidence type="ECO:0000313" key="2">
    <source>
        <dbReference type="EMBL" id="XBP91256.1"/>
    </source>
</evidence>
<organism evidence="2">
    <name type="scientific">Micromonospora sp. CCTCC AA 2012012</name>
    <dbReference type="NCBI Taxonomy" id="3111921"/>
    <lineage>
        <taxon>Bacteria</taxon>
        <taxon>Bacillati</taxon>
        <taxon>Actinomycetota</taxon>
        <taxon>Actinomycetes</taxon>
        <taxon>Micromonosporales</taxon>
        <taxon>Micromonosporaceae</taxon>
        <taxon>Micromonospora</taxon>
    </lineage>
</organism>
<sequence>MAVRVRAGRVGGPPRDGDLWMTDRPVDDRTIMPSLCYATDVVVTRRVPAMTLLVPE</sequence>
<dbReference type="RefSeq" id="WP_350930803.1">
    <property type="nucleotide sequence ID" value="NZ_CP157762.1"/>
</dbReference>
<gene>
    <name evidence="3" type="ORF">ABUL08_16490</name>
    <name evidence="2" type="ORF">VK199_16425</name>
</gene>
<accession>A0AAU7M3I5</accession>
<feature type="region of interest" description="Disordered" evidence="1">
    <location>
        <begin position="1"/>
        <end position="21"/>
    </location>
</feature>
<dbReference type="EMBL" id="CP159342">
    <property type="protein sequence ID" value="XCH71954.1"/>
    <property type="molecule type" value="Genomic_DNA"/>
</dbReference>
<name>A0AAU7M3I5_9ACTN</name>
<reference evidence="2" key="1">
    <citation type="submission" date="2024-01" db="EMBL/GenBank/DDBJ databases">
        <title>The genome sequence of Micromonospora mangrovi CCTCC AA 2012012.</title>
        <authorList>
            <person name="Gao J."/>
        </authorList>
    </citation>
    <scope>NUCLEOTIDE SEQUENCE</scope>
    <source>
        <strain evidence="2">CCTCC AA 2012012</strain>
    </source>
</reference>
<evidence type="ECO:0000256" key="1">
    <source>
        <dbReference type="SAM" id="MobiDB-lite"/>
    </source>
</evidence>
<evidence type="ECO:0000313" key="3">
    <source>
        <dbReference type="EMBL" id="XCH71954.1"/>
    </source>
</evidence>